<proteinExistence type="predicted"/>
<reference evidence="1 2" key="2">
    <citation type="journal article" date="2013" name="PLoS ONE">
        <title>INDIGO - INtegrated Data Warehouse of MIcrobial GenOmes with Examples from the Red Sea Extremophiles.</title>
        <authorList>
            <person name="Alam I."/>
            <person name="Antunes A."/>
            <person name="Kamau A.A."/>
            <person name="Ba Alawi W."/>
            <person name="Kalkatawi M."/>
            <person name="Stingl U."/>
            <person name="Bajic V.B."/>
        </authorList>
    </citation>
    <scope>NUCLEOTIDE SEQUENCE [LARGE SCALE GENOMIC DNA]</scope>
    <source>
        <strain evidence="1 2">SSD-17B</strain>
    </source>
</reference>
<comment type="caution">
    <text evidence="1">The sequence shown here is derived from an EMBL/GenBank/DDBJ whole genome shotgun (WGS) entry which is preliminary data.</text>
</comment>
<keyword evidence="2" id="KW-1185">Reference proteome</keyword>
<protein>
    <submittedName>
        <fullName evidence="1">Uncharacterized protein</fullName>
    </submittedName>
</protein>
<evidence type="ECO:0000313" key="2">
    <source>
        <dbReference type="Proteomes" id="UP000005707"/>
    </source>
</evidence>
<dbReference type="OrthoDB" id="2067266at2"/>
<dbReference type="RefSeq" id="WP_008825693.1">
    <property type="nucleotide sequence ID" value="NZ_AFNU02000003.1"/>
</dbReference>
<dbReference type="Proteomes" id="UP000005707">
    <property type="component" value="Unassembled WGS sequence"/>
</dbReference>
<evidence type="ECO:0000313" key="1">
    <source>
        <dbReference type="EMBL" id="ERJ12894.1"/>
    </source>
</evidence>
<reference evidence="1 2" key="1">
    <citation type="journal article" date="2011" name="J. Bacteriol.">
        <title>Genome sequence of Haloplasma contractile, an unusual contractile bacterium from a deep-sea anoxic brine lake.</title>
        <authorList>
            <person name="Antunes A."/>
            <person name="Alam I."/>
            <person name="El Dorry H."/>
            <person name="Siam R."/>
            <person name="Robertson A."/>
            <person name="Bajic V.B."/>
            <person name="Stingl U."/>
        </authorList>
    </citation>
    <scope>NUCLEOTIDE SEQUENCE [LARGE SCALE GENOMIC DNA]</scope>
    <source>
        <strain evidence="1 2">SSD-17B</strain>
    </source>
</reference>
<accession>F7Q1H0</accession>
<sequence length="95" mass="10916">MKKKVHIKLNDGTIVFKGKSLNLPIKKDYIIKKSIEVFDDEDPCIIHQSYVIKLYVKEILDLVPEGKELQLSDVLDQIDFLDVDSKENCILIVEG</sequence>
<dbReference type="InParanoid" id="F7Q1H0"/>
<organism evidence="1 2">
    <name type="scientific">Haloplasma contractile SSD-17B</name>
    <dbReference type="NCBI Taxonomy" id="1033810"/>
    <lineage>
        <taxon>Bacteria</taxon>
        <taxon>Bacillati</taxon>
        <taxon>Mycoplasmatota</taxon>
        <taxon>Mollicutes</taxon>
        <taxon>Haloplasmatales</taxon>
        <taxon>Haloplasmataceae</taxon>
        <taxon>Haloplasma</taxon>
    </lineage>
</organism>
<dbReference type="STRING" id="1033810.HLPCO_001234"/>
<gene>
    <name evidence="1" type="ORF">HLPCO_001234</name>
</gene>
<dbReference type="AlphaFoldDB" id="F7Q1H0"/>
<name>F7Q1H0_9MOLU</name>
<dbReference type="EMBL" id="AFNU02000003">
    <property type="protein sequence ID" value="ERJ12894.1"/>
    <property type="molecule type" value="Genomic_DNA"/>
</dbReference>